<protein>
    <submittedName>
        <fullName evidence="1">Uncharacterized protein</fullName>
    </submittedName>
</protein>
<dbReference type="AlphaFoldDB" id="A0A0F9UZ93"/>
<accession>A0A0F9UZ93</accession>
<gene>
    <name evidence="1" type="ORF">LCGC14_0547250</name>
</gene>
<proteinExistence type="predicted"/>
<dbReference type="EMBL" id="LAZR01000745">
    <property type="protein sequence ID" value="KKN58923.1"/>
    <property type="molecule type" value="Genomic_DNA"/>
</dbReference>
<name>A0A0F9UZ93_9ZZZZ</name>
<reference evidence="1" key="1">
    <citation type="journal article" date="2015" name="Nature">
        <title>Complex archaea that bridge the gap between prokaryotes and eukaryotes.</title>
        <authorList>
            <person name="Spang A."/>
            <person name="Saw J.H."/>
            <person name="Jorgensen S.L."/>
            <person name="Zaremba-Niedzwiedzka K."/>
            <person name="Martijn J."/>
            <person name="Lind A.E."/>
            <person name="van Eijk R."/>
            <person name="Schleper C."/>
            <person name="Guy L."/>
            <person name="Ettema T.J."/>
        </authorList>
    </citation>
    <scope>NUCLEOTIDE SEQUENCE</scope>
</reference>
<organism evidence="1">
    <name type="scientific">marine sediment metagenome</name>
    <dbReference type="NCBI Taxonomy" id="412755"/>
    <lineage>
        <taxon>unclassified sequences</taxon>
        <taxon>metagenomes</taxon>
        <taxon>ecological metagenomes</taxon>
    </lineage>
</organism>
<comment type="caution">
    <text evidence="1">The sequence shown here is derived from an EMBL/GenBank/DDBJ whole genome shotgun (WGS) entry which is preliminary data.</text>
</comment>
<sequence length="93" mass="10207">MSKSWILIEVTEIAGEKTFTALAGTEDKKCANRALAAMKLHKDETIKAGRDDLTIMRSTVVDNVDYSPAIDECLNPELEDNVAKILNLVDVGK</sequence>
<evidence type="ECO:0000313" key="1">
    <source>
        <dbReference type="EMBL" id="KKN58923.1"/>
    </source>
</evidence>